<evidence type="ECO:0000256" key="14">
    <source>
        <dbReference type="ARBA" id="ARBA00049494"/>
    </source>
</evidence>
<comment type="catalytic activity">
    <reaction evidence="14 15">
        <text>FMN + ATP + H(+) = FAD + diphosphate</text>
        <dbReference type="Rhea" id="RHEA:17237"/>
        <dbReference type="ChEBI" id="CHEBI:15378"/>
        <dbReference type="ChEBI" id="CHEBI:30616"/>
        <dbReference type="ChEBI" id="CHEBI:33019"/>
        <dbReference type="ChEBI" id="CHEBI:57692"/>
        <dbReference type="ChEBI" id="CHEBI:58210"/>
        <dbReference type="EC" id="2.7.7.2"/>
    </reaction>
</comment>
<keyword evidence="4 15" id="KW-0285">Flavoprotein</keyword>
<dbReference type="STRING" id="1009370.ALO_14352"/>
<dbReference type="EC" id="2.7.7.2" evidence="15"/>
<dbReference type="InterPro" id="IPR014729">
    <property type="entry name" value="Rossmann-like_a/b/a_fold"/>
</dbReference>
<dbReference type="GO" id="GO:0009398">
    <property type="term" value="P:FMN biosynthetic process"/>
    <property type="evidence" value="ECO:0007669"/>
    <property type="project" value="UniProtKB-UniRule"/>
</dbReference>
<evidence type="ECO:0000256" key="3">
    <source>
        <dbReference type="ARBA" id="ARBA00005201"/>
    </source>
</evidence>
<dbReference type="InterPro" id="IPR015864">
    <property type="entry name" value="FAD_synthase"/>
</dbReference>
<keyword evidence="10 15" id="KW-0274">FAD</keyword>
<dbReference type="NCBIfam" id="NF004162">
    <property type="entry name" value="PRK05627.1-5"/>
    <property type="match status" value="1"/>
</dbReference>
<evidence type="ECO:0000256" key="7">
    <source>
        <dbReference type="ARBA" id="ARBA00022695"/>
    </source>
</evidence>
<evidence type="ECO:0000256" key="6">
    <source>
        <dbReference type="ARBA" id="ARBA00022679"/>
    </source>
</evidence>
<evidence type="ECO:0000313" key="18">
    <source>
        <dbReference type="Proteomes" id="UP000003240"/>
    </source>
</evidence>
<dbReference type="CDD" id="cd02064">
    <property type="entry name" value="FAD_synthetase_N"/>
    <property type="match status" value="1"/>
</dbReference>
<dbReference type="PIRSF" id="PIRSF004491">
    <property type="entry name" value="FAD_Synth"/>
    <property type="match status" value="1"/>
</dbReference>
<dbReference type="GO" id="GO:0005524">
    <property type="term" value="F:ATP binding"/>
    <property type="evidence" value="ECO:0007669"/>
    <property type="project" value="UniProtKB-UniRule"/>
</dbReference>
<dbReference type="Proteomes" id="UP000003240">
    <property type="component" value="Unassembled WGS sequence"/>
</dbReference>
<dbReference type="Pfam" id="PF01687">
    <property type="entry name" value="Flavokinase"/>
    <property type="match status" value="1"/>
</dbReference>
<feature type="domain" description="Riboflavin kinase" evidence="16">
    <location>
        <begin position="182"/>
        <end position="306"/>
    </location>
</feature>
<dbReference type="UniPathway" id="UPA00276">
    <property type="reaction ID" value="UER00406"/>
</dbReference>
<organism evidence="17 18">
    <name type="scientific">Acetonema longum DSM 6540</name>
    <dbReference type="NCBI Taxonomy" id="1009370"/>
    <lineage>
        <taxon>Bacteria</taxon>
        <taxon>Bacillati</taxon>
        <taxon>Bacillota</taxon>
        <taxon>Negativicutes</taxon>
        <taxon>Acetonemataceae</taxon>
        <taxon>Acetonema</taxon>
    </lineage>
</organism>
<evidence type="ECO:0000313" key="17">
    <source>
        <dbReference type="EMBL" id="EGO63203.1"/>
    </source>
</evidence>
<dbReference type="OrthoDB" id="9803667at2"/>
<evidence type="ECO:0000259" key="16">
    <source>
        <dbReference type="SMART" id="SM00904"/>
    </source>
</evidence>
<dbReference type="GO" id="GO:0009231">
    <property type="term" value="P:riboflavin biosynthetic process"/>
    <property type="evidence" value="ECO:0007669"/>
    <property type="project" value="InterPro"/>
</dbReference>
<dbReference type="FunFam" id="2.40.30.30:FF:000003">
    <property type="entry name" value="Riboflavin biosynthesis protein"/>
    <property type="match status" value="1"/>
</dbReference>
<dbReference type="InterPro" id="IPR002606">
    <property type="entry name" value="Riboflavin_kinase_bac"/>
</dbReference>
<dbReference type="GO" id="GO:0003919">
    <property type="term" value="F:FMN adenylyltransferase activity"/>
    <property type="evidence" value="ECO:0007669"/>
    <property type="project" value="UniProtKB-UniRule"/>
</dbReference>
<comment type="pathway">
    <text evidence="3 15">Cofactor biosynthesis; FMN biosynthesis; FMN from riboflavin (ATP route): step 1/1.</text>
</comment>
<proteinExistence type="inferred from homology"/>
<dbReference type="Gene3D" id="3.40.50.620">
    <property type="entry name" value="HUPs"/>
    <property type="match status" value="1"/>
</dbReference>
<comment type="function">
    <text evidence="1">Catalyzes the phosphorylation of riboflavin to FMN followed by the adenylation of FMN to FAD.</text>
</comment>
<dbReference type="Pfam" id="PF06574">
    <property type="entry name" value="FAD_syn"/>
    <property type="match status" value="1"/>
</dbReference>
<dbReference type="Gene3D" id="2.40.30.30">
    <property type="entry name" value="Riboflavin kinase-like"/>
    <property type="match status" value="1"/>
</dbReference>
<sequence>MKLFTQIEKIDKSVSNIAIALGTFDGVHVGHQRIIGKTVAYAKKQQGTSAVLTFSNHPMSIIDPRHNPLQITSMQQKIDLIAEIGVDLLFFVPFTAELLKFQPRQFIQFLMQHIRPSQVVVGPNFSFGYQGKGSPDMLRVFGQEFGFAVDVHEAVFLEDRMVSSTAIRQLILEGNVELARKLLGRPLRLSGPVVSGQQRGRLLGFPTANLSLPERTAIPRDGVYAVRANIGADSYQGVANIGTNPTFSGQCRRLETHIFDFARDIYGEMISVDFLTRIRGEVTFANADQLQAQISSDIVQARRYFDHVDQTG</sequence>
<evidence type="ECO:0000256" key="4">
    <source>
        <dbReference type="ARBA" id="ARBA00022630"/>
    </source>
</evidence>
<dbReference type="NCBIfam" id="TIGR00083">
    <property type="entry name" value="ribF"/>
    <property type="match status" value="1"/>
</dbReference>
<evidence type="ECO:0000256" key="1">
    <source>
        <dbReference type="ARBA" id="ARBA00002121"/>
    </source>
</evidence>
<name>F7NL98_9FIRM</name>
<keyword evidence="6 15" id="KW-0808">Transferase</keyword>
<dbReference type="AlphaFoldDB" id="F7NL98"/>
<reference evidence="17 18" key="1">
    <citation type="journal article" date="2011" name="EMBO J.">
        <title>Structural diversity of bacterial flagellar motors.</title>
        <authorList>
            <person name="Chen S."/>
            <person name="Beeby M."/>
            <person name="Murphy G.E."/>
            <person name="Leadbetter J.R."/>
            <person name="Hendrixson D.R."/>
            <person name="Briegel A."/>
            <person name="Li Z."/>
            <person name="Shi J."/>
            <person name="Tocheva E.I."/>
            <person name="Muller A."/>
            <person name="Dobro M.J."/>
            <person name="Jensen G.J."/>
        </authorList>
    </citation>
    <scope>NUCLEOTIDE SEQUENCE [LARGE SCALE GENOMIC DNA]</scope>
    <source>
        <strain evidence="17 18">DSM 6540</strain>
    </source>
</reference>
<evidence type="ECO:0000256" key="8">
    <source>
        <dbReference type="ARBA" id="ARBA00022741"/>
    </source>
</evidence>
<dbReference type="InterPro" id="IPR015865">
    <property type="entry name" value="Riboflavin_kinase_bac/euk"/>
</dbReference>
<keyword evidence="11 15" id="KW-0067">ATP-binding</keyword>
<evidence type="ECO:0000256" key="12">
    <source>
        <dbReference type="ARBA" id="ARBA00023268"/>
    </source>
</evidence>
<evidence type="ECO:0000256" key="9">
    <source>
        <dbReference type="ARBA" id="ARBA00022777"/>
    </source>
</evidence>
<dbReference type="UniPathway" id="UPA00277">
    <property type="reaction ID" value="UER00407"/>
</dbReference>
<accession>F7NL98</accession>
<dbReference type="GO" id="GO:0008531">
    <property type="term" value="F:riboflavin kinase activity"/>
    <property type="evidence" value="ECO:0007669"/>
    <property type="project" value="UniProtKB-UniRule"/>
</dbReference>
<evidence type="ECO:0000256" key="5">
    <source>
        <dbReference type="ARBA" id="ARBA00022643"/>
    </source>
</evidence>
<dbReference type="SMART" id="SM00904">
    <property type="entry name" value="Flavokinase"/>
    <property type="match status" value="1"/>
</dbReference>
<gene>
    <name evidence="17" type="ORF">ALO_14352</name>
</gene>
<dbReference type="InterPro" id="IPR023465">
    <property type="entry name" value="Riboflavin_kinase_dom_sf"/>
</dbReference>
<keyword evidence="7 15" id="KW-0548">Nucleotidyltransferase</keyword>
<dbReference type="eggNOG" id="COG0196">
    <property type="taxonomic scope" value="Bacteria"/>
</dbReference>
<evidence type="ECO:0000256" key="11">
    <source>
        <dbReference type="ARBA" id="ARBA00022840"/>
    </source>
</evidence>
<keyword evidence="8 15" id="KW-0547">Nucleotide-binding</keyword>
<keyword evidence="5 15" id="KW-0288">FMN</keyword>
<dbReference type="EMBL" id="AFGF01000126">
    <property type="protein sequence ID" value="EGO63203.1"/>
    <property type="molecule type" value="Genomic_DNA"/>
</dbReference>
<comment type="catalytic activity">
    <reaction evidence="13 15">
        <text>riboflavin + ATP = FMN + ADP + H(+)</text>
        <dbReference type="Rhea" id="RHEA:14357"/>
        <dbReference type="ChEBI" id="CHEBI:15378"/>
        <dbReference type="ChEBI" id="CHEBI:30616"/>
        <dbReference type="ChEBI" id="CHEBI:57986"/>
        <dbReference type="ChEBI" id="CHEBI:58210"/>
        <dbReference type="ChEBI" id="CHEBI:456216"/>
        <dbReference type="EC" id="2.7.1.26"/>
    </reaction>
</comment>
<comment type="pathway">
    <text evidence="2 15">Cofactor biosynthesis; FAD biosynthesis; FAD from FMN: step 1/1.</text>
</comment>
<protein>
    <recommendedName>
        <fullName evidence="15">Riboflavin biosynthesis protein</fullName>
    </recommendedName>
    <domain>
        <recommendedName>
            <fullName evidence="15">Riboflavin kinase</fullName>
            <ecNumber evidence="15">2.7.1.26</ecNumber>
        </recommendedName>
        <alternativeName>
            <fullName evidence="15">Flavokinase</fullName>
        </alternativeName>
    </domain>
    <domain>
        <recommendedName>
            <fullName evidence="15">FMN adenylyltransferase</fullName>
            <ecNumber evidence="15">2.7.7.2</ecNumber>
        </recommendedName>
        <alternativeName>
            <fullName evidence="15">FAD pyrophosphorylase</fullName>
        </alternativeName>
        <alternativeName>
            <fullName evidence="15">FAD synthase</fullName>
        </alternativeName>
    </domain>
</protein>
<dbReference type="InterPro" id="IPR023468">
    <property type="entry name" value="Riboflavin_kinase"/>
</dbReference>
<dbReference type="SUPFAM" id="SSF52374">
    <property type="entry name" value="Nucleotidylyl transferase"/>
    <property type="match status" value="1"/>
</dbReference>
<evidence type="ECO:0000256" key="13">
    <source>
        <dbReference type="ARBA" id="ARBA00047880"/>
    </source>
</evidence>
<evidence type="ECO:0000256" key="10">
    <source>
        <dbReference type="ARBA" id="ARBA00022827"/>
    </source>
</evidence>
<evidence type="ECO:0000256" key="15">
    <source>
        <dbReference type="PIRNR" id="PIRNR004491"/>
    </source>
</evidence>
<dbReference type="PANTHER" id="PTHR22749:SF6">
    <property type="entry name" value="RIBOFLAVIN KINASE"/>
    <property type="match status" value="1"/>
</dbReference>
<evidence type="ECO:0000256" key="2">
    <source>
        <dbReference type="ARBA" id="ARBA00004726"/>
    </source>
</evidence>
<dbReference type="FunFam" id="3.40.50.620:FF:000021">
    <property type="entry name" value="Riboflavin biosynthesis protein"/>
    <property type="match status" value="1"/>
</dbReference>
<dbReference type="NCBIfam" id="NF004160">
    <property type="entry name" value="PRK05627.1-3"/>
    <property type="match status" value="1"/>
</dbReference>
<dbReference type="SUPFAM" id="SSF82114">
    <property type="entry name" value="Riboflavin kinase-like"/>
    <property type="match status" value="1"/>
</dbReference>
<dbReference type="GO" id="GO:0006747">
    <property type="term" value="P:FAD biosynthetic process"/>
    <property type="evidence" value="ECO:0007669"/>
    <property type="project" value="UniProtKB-UniRule"/>
</dbReference>
<dbReference type="RefSeq" id="WP_004573443.1">
    <property type="nucleotide sequence ID" value="NZ_AFGF01000126.1"/>
</dbReference>
<comment type="similarity">
    <text evidence="15">Belongs to the ribF family.</text>
</comment>
<dbReference type="EC" id="2.7.1.26" evidence="15"/>
<dbReference type="PANTHER" id="PTHR22749">
    <property type="entry name" value="RIBOFLAVIN KINASE/FMN ADENYLYLTRANSFERASE"/>
    <property type="match status" value="1"/>
</dbReference>
<keyword evidence="9 15" id="KW-0418">Kinase</keyword>
<keyword evidence="18" id="KW-1185">Reference proteome</keyword>
<comment type="caution">
    <text evidence="17">The sequence shown here is derived from an EMBL/GenBank/DDBJ whole genome shotgun (WGS) entry which is preliminary data.</text>
</comment>
<keyword evidence="12" id="KW-0511">Multifunctional enzyme</keyword>